<dbReference type="Gene3D" id="3.20.20.140">
    <property type="entry name" value="Metal-dependent hydrolases"/>
    <property type="match status" value="1"/>
</dbReference>
<sequence length="333" mass="36958">MEEEGYSILITDATIVTEPGQYLKGYLYIDKGRIVAIGEGEVPEEYSFATYLINGKNKIVYPGLILPLIKASSYPSRFGGKEASNFEELYYATQMAIHDLSLAGVTAFGTVEEVVEPVVRAVVNSYSKAVIFVNADVEGWKRQLDIMLNKWQGYQDRVYTGIYTETDNKDAIEIAEKYSLPLISKCCGIKLVEEERIASERGIVKLEKNGVISYGFKRSSRTVNPLNVLRTLYYIGMDPVEVMRYVTTNAALILGLNDSGAIKVGYSADIVIFDVSQPPGWTAGKGLPEEVILTSNPRVETLIVRGEVIADSFEMLSIGVKDVKRARNLFGER</sequence>
<dbReference type="Proteomes" id="UP000060778">
    <property type="component" value="Chromosome"/>
</dbReference>
<evidence type="ECO:0000313" key="3">
    <source>
        <dbReference type="EMBL" id="ALU12758.1"/>
    </source>
</evidence>
<dbReference type="KEGG" id="iis:EYM_07195"/>
<dbReference type="GO" id="GO:0016810">
    <property type="term" value="F:hydrolase activity, acting on carbon-nitrogen (but not peptide) bonds"/>
    <property type="evidence" value="ECO:0007669"/>
    <property type="project" value="InterPro"/>
</dbReference>
<dbReference type="AlphaFoldDB" id="A0A0U3FLN5"/>
<proteinExistence type="predicted"/>
<evidence type="ECO:0000259" key="2">
    <source>
        <dbReference type="Pfam" id="PF01979"/>
    </source>
</evidence>
<protein>
    <recommendedName>
        <fullName evidence="2">Amidohydrolase-related domain-containing protein</fullName>
    </recommendedName>
</protein>
<dbReference type="OrthoDB" id="15310at2157"/>
<feature type="domain" description="Amidohydrolase-related" evidence="2">
    <location>
        <begin position="196"/>
        <end position="308"/>
    </location>
</feature>
<dbReference type="InterPro" id="IPR032466">
    <property type="entry name" value="Metal_Hydrolase"/>
</dbReference>
<dbReference type="InterPro" id="IPR050287">
    <property type="entry name" value="MTA/SAH_deaminase"/>
</dbReference>
<dbReference type="SUPFAM" id="SSF51556">
    <property type="entry name" value="Metallo-dependent hydrolases"/>
    <property type="match status" value="1"/>
</dbReference>
<reference evidence="3 4" key="1">
    <citation type="submission" date="2013-11" db="EMBL/GenBank/DDBJ databases">
        <title>Comparative genomics of Ignicoccus.</title>
        <authorList>
            <person name="Podar M."/>
        </authorList>
    </citation>
    <scope>NUCLEOTIDE SEQUENCE [LARGE SCALE GENOMIC DNA]</scope>
    <source>
        <strain evidence="3 4">DSM 13165</strain>
    </source>
</reference>
<dbReference type="EMBL" id="CP006867">
    <property type="protein sequence ID" value="ALU12758.1"/>
    <property type="molecule type" value="Genomic_DNA"/>
</dbReference>
<dbReference type="Pfam" id="PF01979">
    <property type="entry name" value="Amidohydro_1"/>
    <property type="match status" value="1"/>
</dbReference>
<accession>A0A0U3FLN5</accession>
<dbReference type="STRING" id="940295.EYM_07195"/>
<keyword evidence="4" id="KW-1185">Reference proteome</keyword>
<evidence type="ECO:0000256" key="1">
    <source>
        <dbReference type="ARBA" id="ARBA00022801"/>
    </source>
</evidence>
<dbReference type="Gene3D" id="2.30.40.10">
    <property type="entry name" value="Urease, subunit C, domain 1"/>
    <property type="match status" value="2"/>
</dbReference>
<dbReference type="GeneID" id="30680813"/>
<name>A0A0U3FLN5_9CREN</name>
<gene>
    <name evidence="3" type="ORF">EYM_07195</name>
</gene>
<keyword evidence="1" id="KW-0378">Hydrolase</keyword>
<dbReference type="RefSeq" id="WP_075050399.1">
    <property type="nucleotide sequence ID" value="NZ_CP006867.1"/>
</dbReference>
<dbReference type="SUPFAM" id="SSF51338">
    <property type="entry name" value="Composite domain of metallo-dependent hydrolases"/>
    <property type="match status" value="1"/>
</dbReference>
<dbReference type="InterPro" id="IPR006680">
    <property type="entry name" value="Amidohydro-rel"/>
</dbReference>
<dbReference type="PANTHER" id="PTHR43794:SF11">
    <property type="entry name" value="AMIDOHYDROLASE-RELATED DOMAIN-CONTAINING PROTEIN"/>
    <property type="match status" value="1"/>
</dbReference>
<evidence type="ECO:0000313" key="4">
    <source>
        <dbReference type="Proteomes" id="UP000060778"/>
    </source>
</evidence>
<dbReference type="PANTHER" id="PTHR43794">
    <property type="entry name" value="AMINOHYDROLASE SSNA-RELATED"/>
    <property type="match status" value="1"/>
</dbReference>
<dbReference type="InterPro" id="IPR011059">
    <property type="entry name" value="Metal-dep_hydrolase_composite"/>
</dbReference>
<organism evidence="3 4">
    <name type="scientific">Ignicoccus islandicus DSM 13165</name>
    <dbReference type="NCBI Taxonomy" id="940295"/>
    <lineage>
        <taxon>Archaea</taxon>
        <taxon>Thermoproteota</taxon>
        <taxon>Thermoprotei</taxon>
        <taxon>Desulfurococcales</taxon>
        <taxon>Desulfurococcaceae</taxon>
        <taxon>Ignicoccus</taxon>
    </lineage>
</organism>